<dbReference type="AlphaFoldDB" id="A0A1I7SHW6"/>
<name>A0A1I7SHW6_BURXY</name>
<proteinExistence type="predicted"/>
<protein>
    <submittedName>
        <fullName evidence="3">Conserved domain protein</fullName>
    </submittedName>
</protein>
<evidence type="ECO:0000313" key="2">
    <source>
        <dbReference type="Proteomes" id="UP000095284"/>
    </source>
</evidence>
<sequence>MLMGGEERHDAEQVQSWGHPREARADNGSRACAMSGSRTVRNAGLDLKLINGYSGTNCS</sequence>
<organism evidence="2 3">
    <name type="scientific">Bursaphelenchus xylophilus</name>
    <name type="common">Pinewood nematode worm</name>
    <name type="synonym">Aphelenchoides xylophilus</name>
    <dbReference type="NCBI Taxonomy" id="6326"/>
    <lineage>
        <taxon>Eukaryota</taxon>
        <taxon>Metazoa</taxon>
        <taxon>Ecdysozoa</taxon>
        <taxon>Nematoda</taxon>
        <taxon>Chromadorea</taxon>
        <taxon>Rhabditida</taxon>
        <taxon>Tylenchina</taxon>
        <taxon>Tylenchomorpha</taxon>
        <taxon>Aphelenchoidea</taxon>
        <taxon>Aphelenchoididae</taxon>
        <taxon>Bursaphelenchus</taxon>
    </lineage>
</organism>
<evidence type="ECO:0000313" key="3">
    <source>
        <dbReference type="WBParaSite" id="BXY_1263400.1"/>
    </source>
</evidence>
<feature type="compositionally biased region" description="Basic and acidic residues" evidence="1">
    <location>
        <begin position="1"/>
        <end position="12"/>
    </location>
</feature>
<accession>A0A1I7SHW6</accession>
<feature type="region of interest" description="Disordered" evidence="1">
    <location>
        <begin position="1"/>
        <end position="30"/>
    </location>
</feature>
<reference evidence="3" key="1">
    <citation type="submission" date="2016-11" db="UniProtKB">
        <authorList>
            <consortium name="WormBaseParasite"/>
        </authorList>
    </citation>
    <scope>IDENTIFICATION</scope>
</reference>
<dbReference type="WBParaSite" id="BXY_1263400.1">
    <property type="protein sequence ID" value="BXY_1263400.1"/>
    <property type="gene ID" value="BXY_1263400"/>
</dbReference>
<evidence type="ECO:0000256" key="1">
    <source>
        <dbReference type="SAM" id="MobiDB-lite"/>
    </source>
</evidence>
<dbReference type="Proteomes" id="UP000095284">
    <property type="component" value="Unplaced"/>
</dbReference>